<sequence length="221" mass="24783">MNLIILGPPGSGKGTQSQFLKEQYNLMHLSTGDLFRDEITKQSPVGKKAQTYVNKGQYVPDEITNEIISNTLKDIKHNFILDGYPRTISQVASLDKVLTSLNETLSMVLYLDINEETVIKRLSSRVTCPQCKAIYNLNFLPPKITGICDNDGVKLIKRIDDSDEKTIINRLKTYKVATAPLVDSYQERGLLRTVDANQDNSDIKKQIKSYLSSLKGNKNNG</sequence>
<feature type="domain" description="Adenylate kinase active site lid" evidence="8">
    <location>
        <begin position="125"/>
        <end position="160"/>
    </location>
</feature>
<dbReference type="NCBIfam" id="TIGR01351">
    <property type="entry name" value="adk"/>
    <property type="match status" value="1"/>
</dbReference>
<comment type="subcellular location">
    <subcellularLocation>
        <location evidence="5 7">Cytoplasm</location>
    </subcellularLocation>
</comment>
<name>A0ABN6T0Z8_9MOLU</name>
<feature type="binding site" evidence="5">
    <location>
        <position position="148"/>
    </location>
    <ligand>
        <name>Zn(2+)</name>
        <dbReference type="ChEBI" id="CHEBI:29105"/>
        <note>structural</note>
    </ligand>
</feature>
<feature type="binding site" evidence="5">
    <location>
        <begin position="57"/>
        <end position="59"/>
    </location>
    <ligand>
        <name>AMP</name>
        <dbReference type="ChEBI" id="CHEBI:456215"/>
    </ligand>
</feature>
<evidence type="ECO:0000256" key="2">
    <source>
        <dbReference type="ARBA" id="ARBA00022727"/>
    </source>
</evidence>
<keyword evidence="5" id="KW-0963">Cytoplasm</keyword>
<comment type="similarity">
    <text evidence="5 6">Belongs to the adenylate kinase family.</text>
</comment>
<feature type="region of interest" description="LID" evidence="5">
    <location>
        <begin position="124"/>
        <end position="161"/>
    </location>
</feature>
<evidence type="ECO:0000313" key="9">
    <source>
        <dbReference type="EMBL" id="BDT04908.1"/>
    </source>
</evidence>
<feature type="binding site" evidence="5">
    <location>
        <begin position="83"/>
        <end position="86"/>
    </location>
    <ligand>
        <name>AMP</name>
        <dbReference type="ChEBI" id="CHEBI:456215"/>
    </ligand>
</feature>
<feature type="binding site" evidence="5">
    <location>
        <position position="131"/>
    </location>
    <ligand>
        <name>Zn(2+)</name>
        <dbReference type="ChEBI" id="CHEBI:29105"/>
        <note>structural</note>
    </ligand>
</feature>
<dbReference type="SUPFAM" id="SSF52540">
    <property type="entry name" value="P-loop containing nucleoside triphosphate hydrolases"/>
    <property type="match status" value="1"/>
</dbReference>
<dbReference type="InterPro" id="IPR006259">
    <property type="entry name" value="Adenyl_kin_sub"/>
</dbReference>
<evidence type="ECO:0000256" key="7">
    <source>
        <dbReference type="RuleBase" id="RU003331"/>
    </source>
</evidence>
<dbReference type="EC" id="2.7.4.3" evidence="5 7"/>
<evidence type="ECO:0000313" key="10">
    <source>
        <dbReference type="Proteomes" id="UP001163387"/>
    </source>
</evidence>
<keyword evidence="1 5" id="KW-0808">Transferase</keyword>
<keyword evidence="3 5" id="KW-0547">Nucleotide-binding</keyword>
<dbReference type="Gene3D" id="3.40.50.300">
    <property type="entry name" value="P-loop containing nucleotide triphosphate hydrolases"/>
    <property type="match status" value="1"/>
</dbReference>
<feature type="binding site" evidence="5">
    <location>
        <begin position="10"/>
        <end position="15"/>
    </location>
    <ligand>
        <name>ATP</name>
        <dbReference type="ChEBI" id="CHEBI:30616"/>
    </ligand>
</feature>
<dbReference type="CDD" id="cd01428">
    <property type="entry name" value="ADK"/>
    <property type="match status" value="1"/>
</dbReference>
<dbReference type="InterPro" id="IPR007862">
    <property type="entry name" value="Adenylate_kinase_lid-dom"/>
</dbReference>
<dbReference type="Pfam" id="PF05191">
    <property type="entry name" value="ADK_lid"/>
    <property type="match status" value="1"/>
</dbReference>
<dbReference type="PRINTS" id="PR00094">
    <property type="entry name" value="ADENYLTKNASE"/>
</dbReference>
<keyword evidence="5 7" id="KW-0067">ATP-binding</keyword>
<dbReference type="NCBIfam" id="NF001381">
    <property type="entry name" value="PRK00279.1-3"/>
    <property type="match status" value="1"/>
</dbReference>
<feature type="binding site" evidence="5">
    <location>
        <position position="125"/>
    </location>
    <ligand>
        <name>ATP</name>
        <dbReference type="ChEBI" id="CHEBI:30616"/>
    </ligand>
</feature>
<keyword evidence="5" id="KW-0862">Zinc</keyword>
<protein>
    <recommendedName>
        <fullName evidence="5 7">Adenylate kinase</fullName>
        <shortName evidence="5">AK</shortName>
        <ecNumber evidence="5 7">2.7.4.3</ecNumber>
    </recommendedName>
    <alternativeName>
        <fullName evidence="5">ATP-AMP transphosphorylase</fullName>
    </alternativeName>
    <alternativeName>
        <fullName evidence="5">ATP:AMP phosphotransferase</fullName>
    </alternativeName>
    <alternativeName>
        <fullName evidence="5">Adenylate monophosphate kinase</fullName>
    </alternativeName>
</protein>
<evidence type="ECO:0000256" key="1">
    <source>
        <dbReference type="ARBA" id="ARBA00022679"/>
    </source>
</evidence>
<feature type="binding site" evidence="5">
    <location>
        <position position="158"/>
    </location>
    <ligand>
        <name>AMP</name>
        <dbReference type="ChEBI" id="CHEBI:456215"/>
    </ligand>
</feature>
<comment type="catalytic activity">
    <reaction evidence="5 7">
        <text>AMP + ATP = 2 ADP</text>
        <dbReference type="Rhea" id="RHEA:12973"/>
        <dbReference type="ChEBI" id="CHEBI:30616"/>
        <dbReference type="ChEBI" id="CHEBI:456215"/>
        <dbReference type="ChEBI" id="CHEBI:456216"/>
        <dbReference type="EC" id="2.7.4.3"/>
    </reaction>
</comment>
<feature type="binding site" evidence="5">
    <location>
        <position position="128"/>
    </location>
    <ligand>
        <name>Zn(2+)</name>
        <dbReference type="ChEBI" id="CHEBI:29105"/>
        <note>structural</note>
    </ligand>
</feature>
<feature type="binding site" evidence="5">
    <location>
        <position position="36"/>
    </location>
    <ligand>
        <name>AMP</name>
        <dbReference type="ChEBI" id="CHEBI:456215"/>
    </ligand>
</feature>
<comment type="domain">
    <text evidence="5">Consists of three domains, a large central CORE domain and two small peripheral domains, NMPbind and LID, which undergo movements during catalysis. The LID domain closes over the site of phosphoryl transfer upon ATP binding. Assembling and dissambling the active center during each catalytic cycle provides an effective means to prevent ATP hydrolysis. Some bacteria have evolved a zinc-coordinating structure that stabilizes the LID domain.</text>
</comment>
<dbReference type="HAMAP" id="MF_00235">
    <property type="entry name" value="Adenylate_kinase_Adk"/>
    <property type="match status" value="1"/>
</dbReference>
<comment type="subunit">
    <text evidence="5 7">Monomer.</text>
</comment>
<proteinExistence type="inferred from homology"/>
<evidence type="ECO:0000256" key="4">
    <source>
        <dbReference type="ARBA" id="ARBA00022777"/>
    </source>
</evidence>
<organism evidence="9 10">
    <name type="scientific">Spiroplasma ixodetis</name>
    <dbReference type="NCBI Taxonomy" id="2141"/>
    <lineage>
        <taxon>Bacteria</taxon>
        <taxon>Bacillati</taxon>
        <taxon>Mycoplasmatota</taxon>
        <taxon>Mollicutes</taxon>
        <taxon>Entomoplasmatales</taxon>
        <taxon>Spiroplasmataceae</taxon>
        <taxon>Spiroplasma</taxon>
    </lineage>
</organism>
<dbReference type="Proteomes" id="UP001163387">
    <property type="component" value="Chromosome"/>
</dbReference>
<feature type="binding site" evidence="5">
    <location>
        <position position="31"/>
    </location>
    <ligand>
        <name>AMP</name>
        <dbReference type="ChEBI" id="CHEBI:456215"/>
    </ligand>
</feature>
<accession>A0ABN6T0Z8</accession>
<dbReference type="InterPro" id="IPR000850">
    <property type="entry name" value="Adenylat/UMP-CMP_kin"/>
</dbReference>
<comment type="function">
    <text evidence="5">Catalyzes the reversible transfer of the terminal phosphate group between ATP and AMP. Plays an important role in cellular energy homeostasis and in adenine nucleotide metabolism.</text>
</comment>
<feature type="binding site" evidence="5">
    <location>
        <position position="198"/>
    </location>
    <ligand>
        <name>ATP</name>
        <dbReference type="ChEBI" id="CHEBI:30616"/>
    </ligand>
</feature>
<keyword evidence="10" id="KW-1185">Reference proteome</keyword>
<dbReference type="InterPro" id="IPR027417">
    <property type="entry name" value="P-loop_NTPase"/>
</dbReference>
<evidence type="ECO:0000259" key="8">
    <source>
        <dbReference type="Pfam" id="PF05191"/>
    </source>
</evidence>
<gene>
    <name evidence="5" type="primary">adk</name>
    <name evidence="9" type="ORF">SHM_25540</name>
</gene>
<feature type="binding site" evidence="5">
    <location>
        <begin position="134"/>
        <end position="135"/>
    </location>
    <ligand>
        <name>ATP</name>
        <dbReference type="ChEBI" id="CHEBI:30616"/>
    </ligand>
</feature>
<keyword evidence="4 5" id="KW-0418">Kinase</keyword>
<evidence type="ECO:0000256" key="5">
    <source>
        <dbReference type="HAMAP-Rule" id="MF_00235"/>
    </source>
</evidence>
<evidence type="ECO:0000256" key="6">
    <source>
        <dbReference type="RuleBase" id="RU003330"/>
    </source>
</evidence>
<keyword evidence="5" id="KW-0479">Metal-binding</keyword>
<dbReference type="Pfam" id="PF00406">
    <property type="entry name" value="ADK"/>
    <property type="match status" value="1"/>
</dbReference>
<dbReference type="EMBL" id="AP026933">
    <property type="protein sequence ID" value="BDT04908.1"/>
    <property type="molecule type" value="Genomic_DNA"/>
</dbReference>
<dbReference type="PANTHER" id="PTHR23359">
    <property type="entry name" value="NUCLEOTIDE KINASE"/>
    <property type="match status" value="1"/>
</dbReference>
<reference evidence="9 10" key="1">
    <citation type="journal article" date="2022" name="Front. Microbiol.">
        <title>Male-killing mechanisms vary between Spiroplasma species.</title>
        <authorList>
            <person name="Arai H."/>
            <person name="Inoue M."/>
            <person name="Kageyama D."/>
        </authorList>
    </citation>
    <scope>NUCLEOTIDE SEQUENCE [LARGE SCALE GENOMIC DNA]</scope>
    <source>
        <strain evidence="10">sHm</strain>
    </source>
</reference>
<keyword evidence="2 5" id="KW-0545">Nucleotide biosynthesis</keyword>
<feature type="binding site" evidence="5">
    <location>
        <position position="151"/>
    </location>
    <ligand>
        <name>Zn(2+)</name>
        <dbReference type="ChEBI" id="CHEBI:29105"/>
        <note>structural</note>
    </ligand>
</feature>
<dbReference type="RefSeq" id="WP_281748525.1">
    <property type="nucleotide sequence ID" value="NZ_AP026933.1"/>
</dbReference>
<evidence type="ECO:0000256" key="3">
    <source>
        <dbReference type="ARBA" id="ARBA00022741"/>
    </source>
</evidence>
<dbReference type="PROSITE" id="PS00113">
    <property type="entry name" value="ADENYLATE_KINASE"/>
    <property type="match status" value="1"/>
</dbReference>
<feature type="region of interest" description="NMP" evidence="5">
    <location>
        <begin position="30"/>
        <end position="59"/>
    </location>
</feature>
<dbReference type="InterPro" id="IPR033690">
    <property type="entry name" value="Adenylat_kinase_CS"/>
</dbReference>
<feature type="binding site" evidence="5">
    <location>
        <position position="90"/>
    </location>
    <ligand>
        <name>AMP</name>
        <dbReference type="ChEBI" id="CHEBI:456215"/>
    </ligand>
</feature>
<feature type="binding site" evidence="5">
    <location>
        <position position="170"/>
    </location>
    <ligand>
        <name>AMP</name>
        <dbReference type="ChEBI" id="CHEBI:456215"/>
    </ligand>
</feature>
<dbReference type="GO" id="GO:0016301">
    <property type="term" value="F:kinase activity"/>
    <property type="evidence" value="ECO:0007669"/>
    <property type="project" value="UniProtKB-KW"/>
</dbReference>
<comment type="pathway">
    <text evidence="5">Purine metabolism; AMP biosynthesis via salvage pathway; AMP from ADP: step 1/1.</text>
</comment>